<dbReference type="InterPro" id="IPR001279">
    <property type="entry name" value="Metallo-B-lactamas"/>
</dbReference>
<proteinExistence type="inferred from homology"/>
<dbReference type="EMBL" id="JPKY01000001">
    <property type="protein sequence ID" value="KFH48823.1"/>
    <property type="molecule type" value="Genomic_DNA"/>
</dbReference>
<dbReference type="EC" id="3.1.26.11" evidence="4"/>
<evidence type="ECO:0000256" key="4">
    <source>
        <dbReference type="ARBA" id="ARBA00012477"/>
    </source>
</evidence>
<keyword evidence="6" id="KW-0540">Nuclease</keyword>
<feature type="domain" description="tRNase Z endonuclease" evidence="13">
    <location>
        <begin position="6"/>
        <end position="68"/>
    </location>
</feature>
<comment type="catalytic activity">
    <reaction evidence="1">
        <text>Endonucleolytic cleavage of RNA, removing extra 3' nucleotides from tRNA precursor, generating 3' termini of tRNAs. A 3'-hydroxy group is left at the tRNA terminus and a 5'-phosphoryl group is left at the trailer molecule.</text>
        <dbReference type="EC" id="3.1.26.11"/>
    </reaction>
</comment>
<feature type="domain" description="Metallo-beta-lactamase" evidence="12">
    <location>
        <begin position="576"/>
        <end position="807"/>
    </location>
</feature>
<gene>
    <name evidence="14" type="ORF">ACRE_000280</name>
</gene>
<dbReference type="GO" id="GO:0042781">
    <property type="term" value="F:3'-tRNA processing endoribonuclease activity"/>
    <property type="evidence" value="ECO:0007669"/>
    <property type="project" value="UniProtKB-EC"/>
</dbReference>
<dbReference type="AlphaFoldDB" id="A0A086THJ1"/>
<sequence>MTSVVQLVTVPSADTPSTCLVLRTDKGHYIFGRIPEGTQRAFNSRRLSVVGVTQVFLSGSAGWDQLGGLTGYLLTIASAATAAKEALVAANADREKRGRKRIELTGHEGVSIHAGDNIGHILACNRGVIFRQPIRTHLFEHRDDPRTADPTQLQPDWQDDAVRVWKVPTTRERSGSPRKRRRSADQEQNDGDDAAAFKEEQSLSDPDVARIIVDHLLWNGNLYVGPLVMRRVGELQSTDTALVTVDGVLRKYTGPYADQGRTVPNPNDKAWVLPPPGSKGRKMGEETMRLEDIPLPQTSYSRTSMSYIVKTHDRRGKFDRAAAEALGVDKMDFKQLIAGREVKGKDGATVTPDMVLGDPIFGRGFIVADIAGPDFIESFMRRPEWSNQELMANIPVMYWLLGPGMSSHPRIQQFMREHPDTQHVICAPDTCPNMITNPGSAELQMMLRRIDPDRFPILKYDNAVKVPAPAADTNTQFGRAGRKVQLMPRLHFDDEAVAPFPDLVSPWDSVSPDVLALAEQAKAKASDPAFLAKIEQGEKDIPNRDASIVCLGTGSSVPSKYRNVSGTLIRVPGIGNYLFDCGEGTVGQIRRLYGDAETEDILRNLRCVVISHLHADHHLGAISVFRSWYEQTLRDGSTANLAVSCIPRFRDILQDLSQVEDFGFHRLRFPTCAPSNGDKNRSTEQHHRGIMTAYMNNNNNNNKDQGQGQGDDNFGLTAIRRVDVPHCYLAMGTELELTSGLRIAYSGDCRPSPAFARAFRGAHLLIHECTFADDMSDHARQKMHSTLSEALGVARDMGARRTLLTHFSQRYVKADSLRWDEDAHGSSGDGSGDGGGGGGIGGERAVLLAFDFMTVRLGDFQRAACYLPALEKLMEKTDE</sequence>
<dbReference type="GO" id="GO:0005739">
    <property type="term" value="C:mitochondrion"/>
    <property type="evidence" value="ECO:0007669"/>
    <property type="project" value="TreeGrafter"/>
</dbReference>
<evidence type="ECO:0000256" key="7">
    <source>
        <dbReference type="ARBA" id="ARBA00022723"/>
    </source>
</evidence>
<keyword evidence="5" id="KW-0819">tRNA processing</keyword>
<reference evidence="15" key="1">
    <citation type="journal article" date="2014" name="Genome Announc.">
        <title>Genome sequence and annotation of Acremonium chrysogenum, producer of the beta-lactam antibiotic cephalosporin C.</title>
        <authorList>
            <person name="Terfehr D."/>
            <person name="Dahlmann T.A."/>
            <person name="Specht T."/>
            <person name="Zadra I."/>
            <person name="Kuernsteiner H."/>
            <person name="Kueck U."/>
        </authorList>
    </citation>
    <scope>NUCLEOTIDE SEQUENCE [LARGE SCALE GENOMIC DNA]</scope>
    <source>
        <strain evidence="15">ATCC 11550 / CBS 779.69 / DSM 880 / IAM 14645 / JCM 23072 / IMI 49137</strain>
    </source>
</reference>
<dbReference type="InterPro" id="IPR047151">
    <property type="entry name" value="RNZ2-like"/>
</dbReference>
<evidence type="ECO:0000256" key="2">
    <source>
        <dbReference type="ARBA" id="ARBA00001947"/>
    </source>
</evidence>
<keyword evidence="8" id="KW-0255">Endonuclease</keyword>
<keyword evidence="15" id="KW-1185">Reference proteome</keyword>
<keyword evidence="9" id="KW-0378">Hydrolase</keyword>
<dbReference type="HOGENOM" id="CLU_006220_0_0_1"/>
<evidence type="ECO:0000256" key="1">
    <source>
        <dbReference type="ARBA" id="ARBA00000402"/>
    </source>
</evidence>
<evidence type="ECO:0000313" key="14">
    <source>
        <dbReference type="EMBL" id="KFH48823.1"/>
    </source>
</evidence>
<evidence type="ECO:0000256" key="9">
    <source>
        <dbReference type="ARBA" id="ARBA00022801"/>
    </source>
</evidence>
<evidence type="ECO:0000256" key="3">
    <source>
        <dbReference type="ARBA" id="ARBA00007823"/>
    </source>
</evidence>
<evidence type="ECO:0000256" key="10">
    <source>
        <dbReference type="ARBA" id="ARBA00022833"/>
    </source>
</evidence>
<dbReference type="CDD" id="cd07718">
    <property type="entry name" value="RNaseZ_ELAC1_ELAC2-C-term-like_MBL-fold"/>
    <property type="match status" value="1"/>
</dbReference>
<dbReference type="InterPro" id="IPR036866">
    <property type="entry name" value="RibonucZ/Hydroxyglut_hydro"/>
</dbReference>
<evidence type="ECO:0000259" key="13">
    <source>
        <dbReference type="Pfam" id="PF13691"/>
    </source>
</evidence>
<dbReference type="Gene3D" id="3.60.15.10">
    <property type="entry name" value="Ribonuclease Z/Hydroxyacylglutathione hydrolase-like"/>
    <property type="match status" value="2"/>
</dbReference>
<dbReference type="GO" id="GO:1990180">
    <property type="term" value="P:mitochondrial tRNA 3'-end processing"/>
    <property type="evidence" value="ECO:0007669"/>
    <property type="project" value="TreeGrafter"/>
</dbReference>
<dbReference type="InterPro" id="IPR027794">
    <property type="entry name" value="tRNase_Z_dom"/>
</dbReference>
<dbReference type="PANTHER" id="PTHR12553">
    <property type="entry name" value="ZINC PHOSPHODIESTERASE ELAC PROTEIN 2"/>
    <property type="match status" value="1"/>
</dbReference>
<evidence type="ECO:0000256" key="11">
    <source>
        <dbReference type="SAM" id="MobiDB-lite"/>
    </source>
</evidence>
<dbReference type="Pfam" id="PF13691">
    <property type="entry name" value="Lactamase_B_4"/>
    <property type="match status" value="1"/>
</dbReference>
<keyword evidence="7" id="KW-0479">Metal-binding</keyword>
<dbReference type="GO" id="GO:0046872">
    <property type="term" value="F:metal ion binding"/>
    <property type="evidence" value="ECO:0007669"/>
    <property type="project" value="UniProtKB-KW"/>
</dbReference>
<accession>A0A086THJ1</accession>
<feature type="region of interest" description="Disordered" evidence="11">
    <location>
        <begin position="141"/>
        <end position="201"/>
    </location>
</feature>
<dbReference type="Pfam" id="PF12706">
    <property type="entry name" value="Lactamase_B_2"/>
    <property type="match status" value="1"/>
</dbReference>
<dbReference type="Proteomes" id="UP000029964">
    <property type="component" value="Unassembled WGS sequence"/>
</dbReference>
<evidence type="ECO:0000256" key="5">
    <source>
        <dbReference type="ARBA" id="ARBA00022694"/>
    </source>
</evidence>
<organism evidence="14 15">
    <name type="scientific">Hapsidospora chrysogenum (strain ATCC 11550 / CBS 779.69 / DSM 880 / IAM 14645 / JCM 23072 / IMI 49137)</name>
    <name type="common">Acremonium chrysogenum</name>
    <dbReference type="NCBI Taxonomy" id="857340"/>
    <lineage>
        <taxon>Eukaryota</taxon>
        <taxon>Fungi</taxon>
        <taxon>Dikarya</taxon>
        <taxon>Ascomycota</taxon>
        <taxon>Pezizomycotina</taxon>
        <taxon>Sordariomycetes</taxon>
        <taxon>Hypocreomycetidae</taxon>
        <taxon>Hypocreales</taxon>
        <taxon>Bionectriaceae</taxon>
        <taxon>Hapsidospora</taxon>
    </lineage>
</organism>
<comment type="cofactor">
    <cofactor evidence="2">
        <name>Zn(2+)</name>
        <dbReference type="ChEBI" id="CHEBI:29105"/>
    </cofactor>
</comment>
<evidence type="ECO:0000256" key="8">
    <source>
        <dbReference type="ARBA" id="ARBA00022759"/>
    </source>
</evidence>
<comment type="similarity">
    <text evidence="3">Belongs to the RNase Z family.</text>
</comment>
<dbReference type="SUPFAM" id="SSF56281">
    <property type="entry name" value="Metallo-hydrolase/oxidoreductase"/>
    <property type="match status" value="2"/>
</dbReference>
<keyword evidence="10" id="KW-0862">Zinc</keyword>
<evidence type="ECO:0000313" key="15">
    <source>
        <dbReference type="Proteomes" id="UP000029964"/>
    </source>
</evidence>
<evidence type="ECO:0000259" key="12">
    <source>
        <dbReference type="Pfam" id="PF12706"/>
    </source>
</evidence>
<dbReference type="STRING" id="857340.A0A086THJ1"/>
<protein>
    <recommendedName>
        <fullName evidence="4">ribonuclease Z</fullName>
        <ecNumber evidence="4">3.1.26.11</ecNumber>
    </recommendedName>
</protein>
<dbReference type="PANTHER" id="PTHR12553:SF49">
    <property type="entry name" value="ZINC PHOSPHODIESTERASE ELAC PROTEIN 2"/>
    <property type="match status" value="1"/>
</dbReference>
<evidence type="ECO:0000256" key="6">
    <source>
        <dbReference type="ARBA" id="ARBA00022722"/>
    </source>
</evidence>
<dbReference type="OrthoDB" id="527344at2759"/>
<comment type="caution">
    <text evidence="14">The sequence shown here is derived from an EMBL/GenBank/DDBJ whole genome shotgun (WGS) entry which is preliminary data.</text>
</comment>
<name>A0A086THJ1_HAPC1</name>